<comment type="caution">
    <text evidence="6">The sequence shown here is derived from an EMBL/GenBank/DDBJ whole genome shotgun (WGS) entry which is preliminary data.</text>
</comment>
<keyword evidence="2 3" id="KW-0813">Transport</keyword>
<accession>A0A4S4E5K4</accession>
<keyword evidence="3" id="KW-0653">Protein transport</keyword>
<keyword evidence="3" id="KW-0268">Exocytosis</keyword>
<dbReference type="InterPro" id="IPR016159">
    <property type="entry name" value="Cullin_repeat-like_dom_sf"/>
</dbReference>
<gene>
    <name evidence="6" type="ORF">TEA_018782</name>
</gene>
<dbReference type="GO" id="GO:0000145">
    <property type="term" value="C:exocyst"/>
    <property type="evidence" value="ECO:0007669"/>
    <property type="project" value="InterPro"/>
</dbReference>
<dbReference type="GO" id="GO:0006887">
    <property type="term" value="P:exocytosis"/>
    <property type="evidence" value="ECO:0007669"/>
    <property type="project" value="UniProtKB-KW"/>
</dbReference>
<dbReference type="GO" id="GO:0005546">
    <property type="term" value="F:phosphatidylinositol-4,5-bisphosphate binding"/>
    <property type="evidence" value="ECO:0007669"/>
    <property type="project" value="InterPro"/>
</dbReference>
<evidence type="ECO:0000313" key="6">
    <source>
        <dbReference type="EMBL" id="THG11269.1"/>
    </source>
</evidence>
<name>A0A4S4E5K4_CAMSN</name>
<keyword evidence="7" id="KW-1185">Reference proteome</keyword>
<dbReference type="Pfam" id="PF03081">
    <property type="entry name" value="Exo70_C"/>
    <property type="match status" value="1"/>
</dbReference>
<protein>
    <recommendedName>
        <fullName evidence="3">Exocyst subunit Exo70 family protein</fullName>
    </recommendedName>
</protein>
<dbReference type="PANTHER" id="PTHR12542">
    <property type="entry name" value="EXOCYST COMPLEX PROTEIN EXO70"/>
    <property type="match status" value="1"/>
</dbReference>
<dbReference type="Pfam" id="PF20669">
    <property type="entry name" value="Exo70_N"/>
    <property type="match status" value="1"/>
</dbReference>
<dbReference type="AlphaFoldDB" id="A0A4S4E5K4"/>
<proteinExistence type="inferred from homology"/>
<dbReference type="SUPFAM" id="SSF74788">
    <property type="entry name" value="Cullin repeat-like"/>
    <property type="match status" value="1"/>
</dbReference>
<dbReference type="InterPro" id="IPR004140">
    <property type="entry name" value="Exo70"/>
</dbReference>
<dbReference type="EMBL" id="SDRB02007360">
    <property type="protein sequence ID" value="THG11269.1"/>
    <property type="molecule type" value="Genomic_DNA"/>
</dbReference>
<evidence type="ECO:0000256" key="3">
    <source>
        <dbReference type="RuleBase" id="RU365026"/>
    </source>
</evidence>
<evidence type="ECO:0000313" key="7">
    <source>
        <dbReference type="Proteomes" id="UP000306102"/>
    </source>
</evidence>
<dbReference type="Gene3D" id="1.20.1280.170">
    <property type="entry name" value="Exocyst complex component Exo70"/>
    <property type="match status" value="1"/>
</dbReference>
<evidence type="ECO:0000256" key="4">
    <source>
        <dbReference type="SAM" id="MobiDB-lite"/>
    </source>
</evidence>
<dbReference type="STRING" id="542762.A0A4S4E5K4"/>
<feature type="compositionally biased region" description="Acidic residues" evidence="4">
    <location>
        <begin position="174"/>
        <end position="185"/>
    </location>
</feature>
<reference evidence="6 7" key="1">
    <citation type="journal article" date="2018" name="Proc. Natl. Acad. Sci. U.S.A.">
        <title>Draft genome sequence of Camellia sinensis var. sinensis provides insights into the evolution of the tea genome and tea quality.</title>
        <authorList>
            <person name="Wei C."/>
            <person name="Yang H."/>
            <person name="Wang S."/>
            <person name="Zhao J."/>
            <person name="Liu C."/>
            <person name="Gao L."/>
            <person name="Xia E."/>
            <person name="Lu Y."/>
            <person name="Tai Y."/>
            <person name="She G."/>
            <person name="Sun J."/>
            <person name="Cao H."/>
            <person name="Tong W."/>
            <person name="Gao Q."/>
            <person name="Li Y."/>
            <person name="Deng W."/>
            <person name="Jiang X."/>
            <person name="Wang W."/>
            <person name="Chen Q."/>
            <person name="Zhang S."/>
            <person name="Li H."/>
            <person name="Wu J."/>
            <person name="Wang P."/>
            <person name="Li P."/>
            <person name="Shi C."/>
            <person name="Zheng F."/>
            <person name="Jian J."/>
            <person name="Huang B."/>
            <person name="Shan D."/>
            <person name="Shi M."/>
            <person name="Fang C."/>
            <person name="Yue Y."/>
            <person name="Li F."/>
            <person name="Li D."/>
            <person name="Wei S."/>
            <person name="Han B."/>
            <person name="Jiang C."/>
            <person name="Yin Y."/>
            <person name="Xia T."/>
            <person name="Zhang Z."/>
            <person name="Bennetzen J.L."/>
            <person name="Zhao S."/>
            <person name="Wan X."/>
        </authorList>
    </citation>
    <scope>NUCLEOTIDE SEQUENCE [LARGE SCALE GENOMIC DNA]</scope>
    <source>
        <strain evidence="7">cv. Shuchazao</strain>
        <tissue evidence="6">Leaf</tissue>
    </source>
</reference>
<dbReference type="PANTHER" id="PTHR12542:SF176">
    <property type="entry name" value="EXOCYST SUBUNIT EXO70 FAMILY PROTEIN"/>
    <property type="match status" value="1"/>
</dbReference>
<dbReference type="GO" id="GO:0015031">
    <property type="term" value="P:protein transport"/>
    <property type="evidence" value="ECO:0007669"/>
    <property type="project" value="UniProtKB-KW"/>
</dbReference>
<dbReference type="FunFam" id="1.20.1280.170:FF:000003">
    <property type="entry name" value="Exocyst subunit Exo70 family protein"/>
    <property type="match status" value="1"/>
</dbReference>
<evidence type="ECO:0000256" key="2">
    <source>
        <dbReference type="ARBA" id="ARBA00022448"/>
    </source>
</evidence>
<sequence>MENSHNSEKSISFIRGRHARRKSSDITTPNSTHFSSIDFSLEHDPDENDNVDQLTQDVDRFTNTLSTVDDKSEPLEVPDSVETFSKIVESRIARYYSPNSPTIFGKMTEEDSFFFEAVRRISKLNKTFNDFSSTASSKDRTSTVLQRAMVFLEEEFRHLLEDSNLNLLLRKEQSDEEESDRDDESTSGQKEFPSYSPEIVMKMNRIATAMICAGYETECCQVYSIARRNVFNEAIKSLEFEIKSVEDVKKMQWETLEGEIATWIKVVKHCATVLFPGERKLCDSVFSDNPSIAVYLFSNLARAVVIQLLNFVDAVVQTNRSAEKLFKYLDMYEALRDLIPDINKSCSDELAAEISTSGDRIGEAAVHIFCDLENSIKGDAAKTPVAGGAVHPLTRYVMNYLKYACEYKVTLEQIFQKNKALVPSIKHERESPSHNQTGENSSSSPFATQLMTVIDLLDLNLETKSKLYKDPSLRFIFLMNNGRYIMQKIKAASEILQSMDDTWYRIRSSDVRQYHKNYQRETWGKVLQCLGHEGLQVNGKVHKPALKERFKNFSAMFDEIQKTQSTWVVSDEQLQSELRVSISAVVIPAYRSFFGRFRQYLDSGRQGEKYVKYQPEDIETMIEGLFDGNASSIGRKKN</sequence>
<evidence type="ECO:0000256" key="1">
    <source>
        <dbReference type="ARBA" id="ARBA00006756"/>
    </source>
</evidence>
<dbReference type="Proteomes" id="UP000306102">
    <property type="component" value="Unassembled WGS sequence"/>
</dbReference>
<feature type="region of interest" description="Disordered" evidence="4">
    <location>
        <begin position="171"/>
        <end position="192"/>
    </location>
</feature>
<feature type="region of interest" description="Disordered" evidence="4">
    <location>
        <begin position="1"/>
        <end position="31"/>
    </location>
</feature>
<feature type="domain" description="Exocyst complex subunit Exo70 C-terminal" evidence="5">
    <location>
        <begin position="262"/>
        <end position="623"/>
    </location>
</feature>
<comment type="similarity">
    <text evidence="1 3">Belongs to the EXO70 family.</text>
</comment>
<evidence type="ECO:0000259" key="5">
    <source>
        <dbReference type="Pfam" id="PF03081"/>
    </source>
</evidence>
<organism evidence="6 7">
    <name type="scientific">Camellia sinensis var. sinensis</name>
    <name type="common">China tea</name>
    <dbReference type="NCBI Taxonomy" id="542762"/>
    <lineage>
        <taxon>Eukaryota</taxon>
        <taxon>Viridiplantae</taxon>
        <taxon>Streptophyta</taxon>
        <taxon>Embryophyta</taxon>
        <taxon>Tracheophyta</taxon>
        <taxon>Spermatophyta</taxon>
        <taxon>Magnoliopsida</taxon>
        <taxon>eudicotyledons</taxon>
        <taxon>Gunneridae</taxon>
        <taxon>Pentapetalae</taxon>
        <taxon>asterids</taxon>
        <taxon>Ericales</taxon>
        <taxon>Theaceae</taxon>
        <taxon>Camellia</taxon>
    </lineage>
</organism>
<comment type="function">
    <text evidence="3">Component of the exocyst complex.</text>
</comment>
<dbReference type="InterPro" id="IPR046364">
    <property type="entry name" value="Exo70_C"/>
</dbReference>